<dbReference type="PANTHER" id="PTHR12526:SF638">
    <property type="entry name" value="SPORE COAT PROTEIN SA"/>
    <property type="match status" value="1"/>
</dbReference>
<protein>
    <submittedName>
        <fullName evidence="3">Glycosyltransferase family 4 protein</fullName>
    </submittedName>
</protein>
<evidence type="ECO:0000259" key="2">
    <source>
        <dbReference type="Pfam" id="PF13439"/>
    </source>
</evidence>
<feature type="domain" description="Glycosyltransferase subfamily 4-like N-terminal" evidence="2">
    <location>
        <begin position="27"/>
        <end position="180"/>
    </location>
</feature>
<dbReference type="SUPFAM" id="SSF53756">
    <property type="entry name" value="UDP-Glycosyltransferase/glycogen phosphorylase"/>
    <property type="match status" value="1"/>
</dbReference>
<dbReference type="CDD" id="cd03819">
    <property type="entry name" value="GT4_WavL-like"/>
    <property type="match status" value="1"/>
</dbReference>
<keyword evidence="4" id="KW-1185">Reference proteome</keyword>
<organism evidence="3 4">
    <name type="scientific">Guyparkeria halophila</name>
    <dbReference type="NCBI Taxonomy" id="47960"/>
    <lineage>
        <taxon>Bacteria</taxon>
        <taxon>Pseudomonadati</taxon>
        <taxon>Pseudomonadota</taxon>
        <taxon>Gammaproteobacteria</taxon>
        <taxon>Chromatiales</taxon>
        <taxon>Thioalkalibacteraceae</taxon>
        <taxon>Guyparkeria</taxon>
    </lineage>
</organism>
<proteinExistence type="predicted"/>
<reference evidence="3 4" key="1">
    <citation type="submission" date="2023-11" db="EMBL/GenBank/DDBJ databases">
        <title>MicrobeMod: A computational toolkit for identifying prokaryotic methylation and restriction-modification with nanopore sequencing.</title>
        <authorList>
            <person name="Crits-Christoph A."/>
            <person name="Kang S.C."/>
            <person name="Lee H."/>
            <person name="Ostrov N."/>
        </authorList>
    </citation>
    <scope>NUCLEOTIDE SEQUENCE [LARGE SCALE GENOMIC DNA]</scope>
    <source>
        <strain evidence="3 4">ATCC 49870</strain>
    </source>
</reference>
<dbReference type="InterPro" id="IPR001296">
    <property type="entry name" value="Glyco_trans_1"/>
</dbReference>
<dbReference type="Gene3D" id="3.40.50.2000">
    <property type="entry name" value="Glycogen Phosphorylase B"/>
    <property type="match status" value="2"/>
</dbReference>
<feature type="domain" description="Glycosyl transferase family 1" evidence="1">
    <location>
        <begin position="198"/>
        <end position="352"/>
    </location>
</feature>
<dbReference type="Pfam" id="PF13439">
    <property type="entry name" value="Glyco_transf_4"/>
    <property type="match status" value="1"/>
</dbReference>
<dbReference type="InterPro" id="IPR028098">
    <property type="entry name" value="Glyco_trans_4-like_N"/>
</dbReference>
<dbReference type="RefSeq" id="WP_322521291.1">
    <property type="nucleotide sequence ID" value="NZ_CP140153.1"/>
</dbReference>
<evidence type="ECO:0000259" key="1">
    <source>
        <dbReference type="Pfam" id="PF00534"/>
    </source>
</evidence>
<sequence>MTKTNEPTNAPARRLTVVQMLPALDGGGVERGTLEIAAALVAAGHRAIVISEGGRLVEELEALGAEHVTLPVGRKSLFTLRYIPIVRRLLRDEGVDILHLRSRLPAWIGYLAWKGMPAATRPRLVTTVHGAYSPGWYSSVMTKGERVIAVSDSIVDYIRKHCPQVDPTRIVRIYRGIDPADYRPAFRPDPAWRERFFHENPQLAGKWVVTLPGRITQIKGQLDLVEIIAGLKERGVPVHALLAGGVHPRRQAYWQDVQARIAERGLEGDITWLGPRSDLRELLSISDVVLSLTRKPESFGRTVTEALALGRPVLGYDYGGVGEQLDRVYPKGRVPPGGVEEAVERLAIWWHDGVPSVSVEVPFTLEAMQRETIALYERLAGPQGGPDGEAVR</sequence>
<evidence type="ECO:0000313" key="4">
    <source>
        <dbReference type="Proteomes" id="UP001327459"/>
    </source>
</evidence>
<dbReference type="Pfam" id="PF00534">
    <property type="entry name" value="Glycos_transf_1"/>
    <property type="match status" value="1"/>
</dbReference>
<name>A0ABZ0YX00_9GAMM</name>
<accession>A0ABZ0YX00</accession>
<gene>
    <name evidence="3" type="ORF">SR882_11145</name>
</gene>
<dbReference type="EMBL" id="CP140153">
    <property type="protein sequence ID" value="WQH16293.1"/>
    <property type="molecule type" value="Genomic_DNA"/>
</dbReference>
<dbReference type="PANTHER" id="PTHR12526">
    <property type="entry name" value="GLYCOSYLTRANSFERASE"/>
    <property type="match status" value="1"/>
</dbReference>
<evidence type="ECO:0000313" key="3">
    <source>
        <dbReference type="EMBL" id="WQH16293.1"/>
    </source>
</evidence>
<dbReference type="Proteomes" id="UP001327459">
    <property type="component" value="Chromosome"/>
</dbReference>